<organism evidence="2 3">
    <name type="scientific">Trichoderma longibrachiatum ATCC 18648</name>
    <dbReference type="NCBI Taxonomy" id="983965"/>
    <lineage>
        <taxon>Eukaryota</taxon>
        <taxon>Fungi</taxon>
        <taxon>Dikarya</taxon>
        <taxon>Ascomycota</taxon>
        <taxon>Pezizomycotina</taxon>
        <taxon>Sordariomycetes</taxon>
        <taxon>Hypocreomycetidae</taxon>
        <taxon>Hypocreales</taxon>
        <taxon>Hypocreaceae</taxon>
        <taxon>Trichoderma</taxon>
    </lineage>
</organism>
<gene>
    <name evidence="2" type="ORF">M440DRAFT_1066445</name>
</gene>
<proteinExistence type="predicted"/>
<keyword evidence="1" id="KW-0732">Signal</keyword>
<dbReference type="Proteomes" id="UP000240760">
    <property type="component" value="Unassembled WGS sequence"/>
</dbReference>
<evidence type="ECO:0000256" key="1">
    <source>
        <dbReference type="SAM" id="SignalP"/>
    </source>
</evidence>
<feature type="signal peptide" evidence="1">
    <location>
        <begin position="1"/>
        <end position="34"/>
    </location>
</feature>
<protein>
    <recommendedName>
        <fullName evidence="4">Secreted protein</fullName>
    </recommendedName>
</protein>
<evidence type="ECO:0000313" key="2">
    <source>
        <dbReference type="EMBL" id="PTB73595.1"/>
    </source>
</evidence>
<dbReference type="AlphaFoldDB" id="A0A2T4BWD0"/>
<evidence type="ECO:0000313" key="3">
    <source>
        <dbReference type="Proteomes" id="UP000240760"/>
    </source>
</evidence>
<sequence length="86" mass="9409">MSSQPKCINASINRTSALFLVVRLLLVLTTASSAGNPSTLSKLSKPFSKLHPQNHLCERYLVAFFLNPIEPTQSARLRTPNAQSKG</sequence>
<name>A0A2T4BWD0_TRILO</name>
<keyword evidence="3" id="KW-1185">Reference proteome</keyword>
<feature type="chain" id="PRO_5015631098" description="Secreted protein" evidence="1">
    <location>
        <begin position="35"/>
        <end position="86"/>
    </location>
</feature>
<dbReference type="EMBL" id="KZ679138">
    <property type="protein sequence ID" value="PTB73595.1"/>
    <property type="molecule type" value="Genomic_DNA"/>
</dbReference>
<reference evidence="2 3" key="1">
    <citation type="submission" date="2016-07" db="EMBL/GenBank/DDBJ databases">
        <title>Multiple horizontal gene transfer events from other fungi enriched the ability of initially mycotrophic Trichoderma (Ascomycota) to feed on dead plant biomass.</title>
        <authorList>
            <consortium name="DOE Joint Genome Institute"/>
            <person name="Aerts A."/>
            <person name="Atanasova L."/>
            <person name="Chenthamara K."/>
            <person name="Zhang J."/>
            <person name="Grujic M."/>
            <person name="Henrissat B."/>
            <person name="Kuo A."/>
            <person name="Salamov A."/>
            <person name="Lipzen A."/>
            <person name="Labutti K."/>
            <person name="Barry K."/>
            <person name="Miao Y."/>
            <person name="Rahimi M.J."/>
            <person name="Shen Q."/>
            <person name="Grigoriev I.V."/>
            <person name="Kubicek C.P."/>
            <person name="Druzhinina I.S."/>
        </authorList>
    </citation>
    <scope>NUCLEOTIDE SEQUENCE [LARGE SCALE GENOMIC DNA]</scope>
    <source>
        <strain evidence="2 3">ATCC 18648</strain>
    </source>
</reference>
<evidence type="ECO:0008006" key="4">
    <source>
        <dbReference type="Google" id="ProtNLM"/>
    </source>
</evidence>
<accession>A0A2T4BWD0</accession>